<dbReference type="OrthoDB" id="3518949at2759"/>
<gene>
    <name evidence="2" type="ORF">BGAL_0500g00060</name>
</gene>
<sequence>MSPSPSHFTADEMTQQPATSTTCQTGADATRQEKPYHSKSTKKDTIFEYKIQGGRTLEEGIKELKNGTDMVVLYKPAKQEQN</sequence>
<proteinExistence type="predicted"/>
<evidence type="ECO:0000256" key="1">
    <source>
        <dbReference type="SAM" id="MobiDB-lite"/>
    </source>
</evidence>
<name>A0A4S8QQ56_9HELO</name>
<feature type="compositionally biased region" description="Basic and acidic residues" evidence="1">
    <location>
        <begin position="30"/>
        <end position="42"/>
    </location>
</feature>
<protein>
    <submittedName>
        <fullName evidence="2">Uncharacterized protein</fullName>
    </submittedName>
</protein>
<dbReference type="Proteomes" id="UP000308671">
    <property type="component" value="Unassembled WGS sequence"/>
</dbReference>
<dbReference type="AlphaFoldDB" id="A0A4S8QQ56"/>
<evidence type="ECO:0000313" key="3">
    <source>
        <dbReference type="Proteomes" id="UP000308671"/>
    </source>
</evidence>
<dbReference type="EMBL" id="PQXL01000499">
    <property type="protein sequence ID" value="THV45345.1"/>
    <property type="molecule type" value="Genomic_DNA"/>
</dbReference>
<feature type="compositionally biased region" description="Polar residues" evidence="1">
    <location>
        <begin position="1"/>
        <end position="27"/>
    </location>
</feature>
<organism evidence="2 3">
    <name type="scientific">Botrytis galanthina</name>
    <dbReference type="NCBI Taxonomy" id="278940"/>
    <lineage>
        <taxon>Eukaryota</taxon>
        <taxon>Fungi</taxon>
        <taxon>Dikarya</taxon>
        <taxon>Ascomycota</taxon>
        <taxon>Pezizomycotina</taxon>
        <taxon>Leotiomycetes</taxon>
        <taxon>Helotiales</taxon>
        <taxon>Sclerotiniaceae</taxon>
        <taxon>Botrytis</taxon>
    </lineage>
</organism>
<keyword evidence="3" id="KW-1185">Reference proteome</keyword>
<reference evidence="2 3" key="1">
    <citation type="submission" date="2017-12" db="EMBL/GenBank/DDBJ databases">
        <title>Comparative genomics of Botrytis spp.</title>
        <authorList>
            <person name="Valero-Jimenez C.A."/>
            <person name="Tapia P."/>
            <person name="Veloso J."/>
            <person name="Silva-Moreno E."/>
            <person name="Staats M."/>
            <person name="Valdes J.H."/>
            <person name="Van Kan J.A.L."/>
        </authorList>
    </citation>
    <scope>NUCLEOTIDE SEQUENCE [LARGE SCALE GENOMIC DNA]</scope>
    <source>
        <strain evidence="2 3">MUCL435</strain>
    </source>
</reference>
<evidence type="ECO:0000313" key="2">
    <source>
        <dbReference type="EMBL" id="THV45345.1"/>
    </source>
</evidence>
<accession>A0A4S8QQ56</accession>
<feature type="region of interest" description="Disordered" evidence="1">
    <location>
        <begin position="1"/>
        <end position="42"/>
    </location>
</feature>
<comment type="caution">
    <text evidence="2">The sequence shown here is derived from an EMBL/GenBank/DDBJ whole genome shotgun (WGS) entry which is preliminary data.</text>
</comment>